<dbReference type="EMBL" id="RYYR01000011">
    <property type="protein sequence ID" value="RUL52166.1"/>
    <property type="molecule type" value="Genomic_DNA"/>
</dbReference>
<organism evidence="1 2">
    <name type="scientific">Lysinibacillus antri</name>
    <dbReference type="NCBI Taxonomy" id="2498145"/>
    <lineage>
        <taxon>Bacteria</taxon>
        <taxon>Bacillati</taxon>
        <taxon>Bacillota</taxon>
        <taxon>Bacilli</taxon>
        <taxon>Bacillales</taxon>
        <taxon>Bacillaceae</taxon>
        <taxon>Lysinibacillus</taxon>
    </lineage>
</organism>
<protein>
    <submittedName>
        <fullName evidence="1">DUF2785 domain-containing protein</fullName>
    </submittedName>
</protein>
<gene>
    <name evidence="1" type="ORF">EK386_09960</name>
</gene>
<dbReference type="AlphaFoldDB" id="A0A432LC50"/>
<proteinExistence type="predicted"/>
<keyword evidence="2" id="KW-1185">Reference proteome</keyword>
<evidence type="ECO:0000313" key="2">
    <source>
        <dbReference type="Proteomes" id="UP000287910"/>
    </source>
</evidence>
<comment type="caution">
    <text evidence="1">The sequence shown here is derived from an EMBL/GenBank/DDBJ whole genome shotgun (WGS) entry which is preliminary data.</text>
</comment>
<evidence type="ECO:0000313" key="1">
    <source>
        <dbReference type="EMBL" id="RUL52166.1"/>
    </source>
</evidence>
<dbReference type="InterPro" id="IPR021247">
    <property type="entry name" value="DUF2785"/>
</dbReference>
<reference evidence="1 2" key="1">
    <citation type="submission" date="2018-12" db="EMBL/GenBank/DDBJ databases">
        <title>Lysinibacillus antri sp. nov., isolated from a cave soil.</title>
        <authorList>
            <person name="Narsing Rao M.P."/>
            <person name="Zhang H."/>
            <person name="Dong Z.-Y."/>
            <person name="Niu X.-K."/>
            <person name="Zhang K."/>
            <person name="Fang B.-Z."/>
            <person name="Kang Y.-Q."/>
            <person name="Xiao M."/>
            <person name="Li W.-J."/>
        </authorList>
    </citation>
    <scope>NUCLEOTIDE SEQUENCE [LARGE SCALE GENOMIC DNA]</scope>
    <source>
        <strain evidence="1 2">SYSU K30002</strain>
    </source>
</reference>
<dbReference type="Proteomes" id="UP000287910">
    <property type="component" value="Unassembled WGS sequence"/>
</dbReference>
<accession>A0A432LC50</accession>
<dbReference type="RefSeq" id="WP_126659014.1">
    <property type="nucleotide sequence ID" value="NZ_RYYR01000011.1"/>
</dbReference>
<name>A0A432LC50_9BACI</name>
<sequence length="277" mass="32048">MKTTLENILNMNVEERQLYLNQNGDVLIQNMLLHIGTPEDELRDKLNYRLFIELLSQQQFTQTQMKTITTTLINSDFLFSSINENESDHVFTRSFSALWLTGLLHADRQLQFLSKEQALDVLTSGSRYMSREKDVRGFVAEKGWALAITHGADLATAIISHPAFEIRLAPTLLQGVKDSFWKGSVYTNDEDERLAAIIMKLIEKDYPVEILIEWVEQVFDKLQFYLMEVGYTPHYFVARTNTLNFMKTLYFTLKFSQKAPELKGVVSLLIANWMKQS</sequence>
<dbReference type="Pfam" id="PF10978">
    <property type="entry name" value="DUF2785"/>
    <property type="match status" value="1"/>
</dbReference>